<feature type="compositionally biased region" description="Basic and acidic residues" evidence="1">
    <location>
        <begin position="91"/>
        <end position="102"/>
    </location>
</feature>
<evidence type="ECO:0000313" key="3">
    <source>
        <dbReference type="Proteomes" id="UP000765509"/>
    </source>
</evidence>
<feature type="compositionally biased region" description="Polar residues" evidence="1">
    <location>
        <begin position="79"/>
        <end position="88"/>
    </location>
</feature>
<gene>
    <name evidence="2" type="ORF">O181_000003</name>
</gene>
<dbReference type="Proteomes" id="UP000765509">
    <property type="component" value="Unassembled WGS sequence"/>
</dbReference>
<accession>A0A9Q3B7Z4</accession>
<dbReference type="AlphaFoldDB" id="A0A9Q3B7Z4"/>
<feature type="compositionally biased region" description="Polar residues" evidence="1">
    <location>
        <begin position="1"/>
        <end position="25"/>
    </location>
</feature>
<evidence type="ECO:0000313" key="2">
    <source>
        <dbReference type="EMBL" id="MBW0460288.1"/>
    </source>
</evidence>
<keyword evidence="3" id="KW-1185">Reference proteome</keyword>
<feature type="region of interest" description="Disordered" evidence="1">
    <location>
        <begin position="1"/>
        <end position="35"/>
    </location>
</feature>
<sequence length="102" mass="11331">MQQAPRISTELNQLPTSALESGSEFSDMDSSNEIDIGVESLTHEKNQDPPVLTECEHKFILNIFNLSKPDDFSIAFISAQPSSSQKPNLKSYEKEKTVEPCA</sequence>
<dbReference type="EMBL" id="AVOT02000001">
    <property type="protein sequence ID" value="MBW0460288.1"/>
    <property type="molecule type" value="Genomic_DNA"/>
</dbReference>
<organism evidence="2 3">
    <name type="scientific">Austropuccinia psidii MF-1</name>
    <dbReference type="NCBI Taxonomy" id="1389203"/>
    <lineage>
        <taxon>Eukaryota</taxon>
        <taxon>Fungi</taxon>
        <taxon>Dikarya</taxon>
        <taxon>Basidiomycota</taxon>
        <taxon>Pucciniomycotina</taxon>
        <taxon>Pucciniomycetes</taxon>
        <taxon>Pucciniales</taxon>
        <taxon>Sphaerophragmiaceae</taxon>
        <taxon>Austropuccinia</taxon>
    </lineage>
</organism>
<feature type="region of interest" description="Disordered" evidence="1">
    <location>
        <begin position="79"/>
        <end position="102"/>
    </location>
</feature>
<evidence type="ECO:0000256" key="1">
    <source>
        <dbReference type="SAM" id="MobiDB-lite"/>
    </source>
</evidence>
<name>A0A9Q3B7Z4_9BASI</name>
<comment type="caution">
    <text evidence="2">The sequence shown here is derived from an EMBL/GenBank/DDBJ whole genome shotgun (WGS) entry which is preliminary data.</text>
</comment>
<protein>
    <submittedName>
        <fullName evidence="2">Uncharacterized protein</fullName>
    </submittedName>
</protein>
<proteinExistence type="predicted"/>
<reference evidence="2" key="1">
    <citation type="submission" date="2021-03" db="EMBL/GenBank/DDBJ databases">
        <title>Draft genome sequence of rust myrtle Austropuccinia psidii MF-1, a brazilian biotype.</title>
        <authorList>
            <person name="Quecine M.C."/>
            <person name="Pachon D.M.R."/>
            <person name="Bonatelli M.L."/>
            <person name="Correr F.H."/>
            <person name="Franceschini L.M."/>
            <person name="Leite T.F."/>
            <person name="Margarido G.R.A."/>
            <person name="Almeida C.A."/>
            <person name="Ferrarezi J.A."/>
            <person name="Labate C.A."/>
        </authorList>
    </citation>
    <scope>NUCLEOTIDE SEQUENCE</scope>
    <source>
        <strain evidence="2">MF-1</strain>
    </source>
</reference>